<organism evidence="2 3">
    <name type="scientific">Biformimicrobium ophioploci</name>
    <dbReference type="NCBI Taxonomy" id="3036711"/>
    <lineage>
        <taxon>Bacteria</taxon>
        <taxon>Pseudomonadati</taxon>
        <taxon>Pseudomonadota</taxon>
        <taxon>Gammaproteobacteria</taxon>
        <taxon>Cellvibrionales</taxon>
        <taxon>Microbulbiferaceae</taxon>
        <taxon>Biformimicrobium</taxon>
    </lineage>
</organism>
<reference evidence="2 3" key="1">
    <citation type="submission" date="2023-04" db="EMBL/GenBank/DDBJ databases">
        <title>Marinobulbifer ophiurae gen. nov., sp. Nov., isolate from tissue of brittle star Ophioplocus japonicus.</title>
        <authorList>
            <person name="Kawano K."/>
            <person name="Sawayama S."/>
            <person name="Nakagawa S."/>
        </authorList>
    </citation>
    <scope>NUCLEOTIDE SEQUENCE [LARGE SCALE GENOMIC DNA]</scope>
    <source>
        <strain evidence="2 3">NKW57</strain>
    </source>
</reference>
<dbReference type="Proteomes" id="UP001224392">
    <property type="component" value="Unassembled WGS sequence"/>
</dbReference>
<sequence>MRLAGLRTPASPNGTAPIAVIKGYMADIRHLVYGTPTGAPASMAAPSRANGSTSHKEM</sequence>
<feature type="region of interest" description="Disordered" evidence="1">
    <location>
        <begin position="37"/>
        <end position="58"/>
    </location>
</feature>
<evidence type="ECO:0000313" key="2">
    <source>
        <dbReference type="EMBL" id="GMG87433.1"/>
    </source>
</evidence>
<protein>
    <submittedName>
        <fullName evidence="2">Uncharacterized protein</fullName>
    </submittedName>
</protein>
<feature type="compositionally biased region" description="Polar residues" evidence="1">
    <location>
        <begin position="49"/>
        <end position="58"/>
    </location>
</feature>
<keyword evidence="3" id="KW-1185">Reference proteome</keyword>
<name>A0ABQ6LZB5_9GAMM</name>
<evidence type="ECO:0000256" key="1">
    <source>
        <dbReference type="SAM" id="MobiDB-lite"/>
    </source>
</evidence>
<evidence type="ECO:0000313" key="3">
    <source>
        <dbReference type="Proteomes" id="UP001224392"/>
    </source>
</evidence>
<dbReference type="EMBL" id="BSYJ01000003">
    <property type="protein sequence ID" value="GMG87433.1"/>
    <property type="molecule type" value="Genomic_DNA"/>
</dbReference>
<gene>
    <name evidence="2" type="ORF">MNKW57_17540</name>
</gene>
<comment type="caution">
    <text evidence="2">The sequence shown here is derived from an EMBL/GenBank/DDBJ whole genome shotgun (WGS) entry which is preliminary data.</text>
</comment>
<accession>A0ABQ6LZB5</accession>
<proteinExistence type="predicted"/>